<accession>K9EB27</accession>
<dbReference type="EMBL" id="AGXA01000014">
    <property type="protein sequence ID" value="EKU93853.1"/>
    <property type="molecule type" value="Genomic_DNA"/>
</dbReference>
<keyword evidence="2" id="KW-1133">Transmembrane helix</keyword>
<reference evidence="4 5" key="1">
    <citation type="submission" date="2012-09" db="EMBL/GenBank/DDBJ databases">
        <title>The Genome Sequence of Alloiococcus otitis ATCC 51267.</title>
        <authorList>
            <consortium name="The Broad Institute Genome Sequencing Platform"/>
            <person name="Earl A."/>
            <person name="Ward D."/>
            <person name="Feldgarden M."/>
            <person name="Gevers D."/>
            <person name="Huys G."/>
            <person name="Walker B."/>
            <person name="Young S.K."/>
            <person name="Zeng Q."/>
            <person name="Gargeya S."/>
            <person name="Fitzgerald M."/>
            <person name="Haas B."/>
            <person name="Abouelleil A."/>
            <person name="Alvarado L."/>
            <person name="Arachchi H.M."/>
            <person name="Berlin A.M."/>
            <person name="Chapman S.B."/>
            <person name="Goldberg J."/>
            <person name="Griggs A."/>
            <person name="Gujja S."/>
            <person name="Hansen M."/>
            <person name="Howarth C."/>
            <person name="Imamovic A."/>
            <person name="Larimer J."/>
            <person name="McCowen C."/>
            <person name="Montmayeur A."/>
            <person name="Murphy C."/>
            <person name="Neiman D."/>
            <person name="Pearson M."/>
            <person name="Priest M."/>
            <person name="Roberts A."/>
            <person name="Saif S."/>
            <person name="Shea T."/>
            <person name="Sisk P."/>
            <person name="Sykes S."/>
            <person name="Wortman J."/>
            <person name="Nusbaum C."/>
            <person name="Birren B."/>
        </authorList>
    </citation>
    <scope>NUCLEOTIDE SEQUENCE [LARGE SCALE GENOMIC DNA]</scope>
    <source>
        <strain evidence="4 5">ATCC 51267</strain>
    </source>
</reference>
<protein>
    <recommendedName>
        <fullName evidence="3">Cyclodeaminase/cyclohydrolase domain-containing protein</fullName>
    </recommendedName>
</protein>
<proteinExistence type="predicted"/>
<dbReference type="STRING" id="883081.HMPREF9698_00648"/>
<name>K9EB27_9LACT</name>
<dbReference type="GO" id="GO:0003824">
    <property type="term" value="F:catalytic activity"/>
    <property type="evidence" value="ECO:0007669"/>
    <property type="project" value="InterPro"/>
</dbReference>
<evidence type="ECO:0000256" key="2">
    <source>
        <dbReference type="SAM" id="Phobius"/>
    </source>
</evidence>
<feature type="domain" description="Cyclodeaminase/cyclohydrolase" evidence="3">
    <location>
        <begin position="6"/>
        <end position="182"/>
    </location>
</feature>
<organism evidence="4 5">
    <name type="scientific">Alloiococcus otitis ATCC 51267</name>
    <dbReference type="NCBI Taxonomy" id="883081"/>
    <lineage>
        <taxon>Bacteria</taxon>
        <taxon>Bacillati</taxon>
        <taxon>Bacillota</taxon>
        <taxon>Bacilli</taxon>
        <taxon>Lactobacillales</taxon>
        <taxon>Carnobacteriaceae</taxon>
        <taxon>Alloiococcus</taxon>
    </lineage>
</organism>
<dbReference type="PATRIC" id="fig|883081.3.peg.647"/>
<feature type="transmembrane region" description="Helical" evidence="2">
    <location>
        <begin position="20"/>
        <end position="41"/>
    </location>
</feature>
<keyword evidence="2" id="KW-0812">Transmembrane</keyword>
<dbReference type="Gene3D" id="1.20.120.680">
    <property type="entry name" value="Formiminotetrahydrofolate cyclodeaminase monomer, up-and-down helical bundle"/>
    <property type="match status" value="1"/>
</dbReference>
<dbReference type="InterPro" id="IPR007044">
    <property type="entry name" value="Cyclodeamin/CycHdrlase"/>
</dbReference>
<feature type="compositionally biased region" description="Basic and acidic residues" evidence="1">
    <location>
        <begin position="93"/>
        <end position="105"/>
    </location>
</feature>
<keyword evidence="5" id="KW-1185">Reference proteome</keyword>
<dbReference type="Proteomes" id="UP000009875">
    <property type="component" value="Unassembled WGS sequence"/>
</dbReference>
<evidence type="ECO:0000256" key="1">
    <source>
        <dbReference type="SAM" id="MobiDB-lite"/>
    </source>
</evidence>
<dbReference type="eggNOG" id="COG3404">
    <property type="taxonomic scope" value="Bacteria"/>
</dbReference>
<evidence type="ECO:0000259" key="3">
    <source>
        <dbReference type="Pfam" id="PF04961"/>
    </source>
</evidence>
<keyword evidence="2" id="KW-0472">Membrane</keyword>
<dbReference type="InterPro" id="IPR036178">
    <property type="entry name" value="Formintransfe-cycloase-like_sf"/>
</dbReference>
<gene>
    <name evidence="4" type="ORF">HMPREF9698_00648</name>
</gene>
<dbReference type="RefSeq" id="WP_003777342.1">
    <property type="nucleotide sequence ID" value="NZ_JH992958.1"/>
</dbReference>
<evidence type="ECO:0000313" key="4">
    <source>
        <dbReference type="EMBL" id="EKU93853.1"/>
    </source>
</evidence>
<comment type="caution">
    <text evidence="4">The sequence shown here is derived from an EMBL/GenBank/DDBJ whole genome shotgun (WGS) entry which is preliminary data.</text>
</comment>
<sequence>MKELKVTDFVNKLASNDPTPGGGAAAGVTASLGIGAVLMAMRFSTNKKMSDEERAFLKDKIDQYDQSKDHFIELIDRDASDFEPLSQAYGLPKDTDEEKEKRKAAIQEGLKSASQPPVELLEEVEAVSQDLEKVVPLIKKSIISDLGVGVQMLRSAIYSSSLNLNINAGQLKDPDLSQEYRQLATDKVDQLAQTLDTIYQQVQAILAD</sequence>
<dbReference type="OrthoDB" id="7959174at2"/>
<feature type="region of interest" description="Disordered" evidence="1">
    <location>
        <begin position="85"/>
        <end position="109"/>
    </location>
</feature>
<dbReference type="AlphaFoldDB" id="K9EB27"/>
<dbReference type="Pfam" id="PF04961">
    <property type="entry name" value="FTCD_C"/>
    <property type="match status" value="1"/>
</dbReference>
<dbReference type="SUPFAM" id="SSF101262">
    <property type="entry name" value="Methenyltetrahydrofolate cyclohydrolase-like"/>
    <property type="match status" value="1"/>
</dbReference>
<dbReference type="HOGENOM" id="CLU_088419_0_1_9"/>
<evidence type="ECO:0000313" key="5">
    <source>
        <dbReference type="Proteomes" id="UP000009875"/>
    </source>
</evidence>